<protein>
    <submittedName>
        <fullName evidence="1 3">Expressed protein</fullName>
    </submittedName>
</protein>
<dbReference type="AlphaFoldDB" id="A0A068WYB0"/>
<dbReference type="Proteomes" id="UP000492820">
    <property type="component" value="Unassembled WGS sequence"/>
</dbReference>
<organism evidence="1">
    <name type="scientific">Echinococcus granulosus</name>
    <name type="common">Hydatid tapeworm</name>
    <dbReference type="NCBI Taxonomy" id="6210"/>
    <lineage>
        <taxon>Eukaryota</taxon>
        <taxon>Metazoa</taxon>
        <taxon>Spiralia</taxon>
        <taxon>Lophotrochozoa</taxon>
        <taxon>Platyhelminthes</taxon>
        <taxon>Cestoda</taxon>
        <taxon>Eucestoda</taxon>
        <taxon>Cyclophyllidea</taxon>
        <taxon>Taeniidae</taxon>
        <taxon>Echinococcus</taxon>
        <taxon>Echinococcus granulosus group</taxon>
    </lineage>
</organism>
<gene>
    <name evidence="1" type="ORF">EgrG_001183200</name>
</gene>
<sequence>MLLKFKIQPILKRDGCLPFGIGEELLLSWLLYHTEWAGLRAMSVAQIPSVRREVLGRCKRSLDTKGLEEVSRKNGDFVVRLSSPAPSDYSSPPS</sequence>
<evidence type="ECO:0000313" key="3">
    <source>
        <dbReference type="WBParaSite" id="EgrG_001183200"/>
    </source>
</evidence>
<proteinExistence type="predicted"/>
<reference evidence="1 2" key="1">
    <citation type="journal article" date="2013" name="Nature">
        <title>The genomes of four tapeworm species reveal adaptations to parasitism.</title>
        <authorList>
            <person name="Tsai I.J."/>
            <person name="Zarowiecki M."/>
            <person name="Holroyd N."/>
            <person name="Garciarrubio A."/>
            <person name="Sanchez-Flores A."/>
            <person name="Brooks K.L."/>
            <person name="Tracey A."/>
            <person name="Bobes R.J."/>
            <person name="Fragoso G."/>
            <person name="Sciutto E."/>
            <person name="Aslett M."/>
            <person name="Beasley H."/>
            <person name="Bennett H.M."/>
            <person name="Cai J."/>
            <person name="Camicia F."/>
            <person name="Clark R."/>
            <person name="Cucher M."/>
            <person name="De Silva N."/>
            <person name="Day T.A."/>
            <person name="Deplazes P."/>
            <person name="Estrada K."/>
            <person name="Fernandez C."/>
            <person name="Holland P.W."/>
            <person name="Hou J."/>
            <person name="Hu S."/>
            <person name="Huckvale T."/>
            <person name="Hung S.S."/>
            <person name="Kamenetzky L."/>
            <person name="Keane J.A."/>
            <person name="Kiss F."/>
            <person name="Koziol U."/>
            <person name="Lambert O."/>
            <person name="Liu K."/>
            <person name="Luo X."/>
            <person name="Luo Y."/>
            <person name="Macchiaroli N."/>
            <person name="Nichol S."/>
            <person name="Paps J."/>
            <person name="Parkinson J."/>
            <person name="Pouchkina-Stantcheva N."/>
            <person name="Riddiford N."/>
            <person name="Rosenzvit M."/>
            <person name="Salinas G."/>
            <person name="Wasmuth J.D."/>
            <person name="Zamanian M."/>
            <person name="Zheng Y."/>
            <person name="Cai X."/>
            <person name="Soberon X."/>
            <person name="Olson P.D."/>
            <person name="Laclette J.P."/>
            <person name="Brehm K."/>
            <person name="Berriman M."/>
            <person name="Garciarrubio A."/>
            <person name="Bobes R.J."/>
            <person name="Fragoso G."/>
            <person name="Sanchez-Flores A."/>
            <person name="Estrada K."/>
            <person name="Cevallos M.A."/>
            <person name="Morett E."/>
            <person name="Gonzalez V."/>
            <person name="Portillo T."/>
            <person name="Ochoa-Leyva A."/>
            <person name="Jose M.V."/>
            <person name="Sciutto E."/>
            <person name="Landa A."/>
            <person name="Jimenez L."/>
            <person name="Valdes V."/>
            <person name="Carrero J.C."/>
            <person name="Larralde C."/>
            <person name="Morales-Montor J."/>
            <person name="Limon-Lason J."/>
            <person name="Soberon X."/>
            <person name="Laclette J.P."/>
        </authorList>
    </citation>
    <scope>NUCLEOTIDE SEQUENCE [LARGE SCALE GENOMIC DNA]</scope>
</reference>
<evidence type="ECO:0000313" key="1">
    <source>
        <dbReference type="EMBL" id="CDS22670.1"/>
    </source>
</evidence>
<evidence type="ECO:0000313" key="2">
    <source>
        <dbReference type="Proteomes" id="UP000492820"/>
    </source>
</evidence>
<accession>A0A068WYB0</accession>
<reference evidence="3" key="3">
    <citation type="submission" date="2020-10" db="UniProtKB">
        <authorList>
            <consortium name="WormBaseParasite"/>
        </authorList>
    </citation>
    <scope>IDENTIFICATION</scope>
</reference>
<dbReference type="EMBL" id="LK028587">
    <property type="protein sequence ID" value="CDS22670.1"/>
    <property type="molecule type" value="Genomic_DNA"/>
</dbReference>
<dbReference type="WBParaSite" id="EgrG_001183200">
    <property type="protein sequence ID" value="EgrG_001183200"/>
    <property type="gene ID" value="EgrG_001183200"/>
</dbReference>
<name>A0A068WYB0_ECHGR</name>
<reference evidence="1" key="2">
    <citation type="submission" date="2014-06" db="EMBL/GenBank/DDBJ databases">
        <authorList>
            <person name="Aslett M."/>
        </authorList>
    </citation>
    <scope>NUCLEOTIDE SEQUENCE</scope>
</reference>